<dbReference type="InterPro" id="IPR036259">
    <property type="entry name" value="MFS_trans_sf"/>
</dbReference>
<keyword evidence="5 6" id="KW-0472">Membrane</keyword>
<dbReference type="SUPFAM" id="SSF103473">
    <property type="entry name" value="MFS general substrate transporter"/>
    <property type="match status" value="1"/>
</dbReference>
<feature type="transmembrane region" description="Helical" evidence="6">
    <location>
        <begin position="201"/>
        <end position="223"/>
    </location>
</feature>
<feature type="transmembrane region" description="Helical" evidence="6">
    <location>
        <begin position="401"/>
        <end position="420"/>
    </location>
</feature>
<evidence type="ECO:0000313" key="9">
    <source>
        <dbReference type="Proteomes" id="UP000237144"/>
    </source>
</evidence>
<keyword evidence="2" id="KW-0813">Transport</keyword>
<dbReference type="AlphaFoldDB" id="A0A2S5B2X1"/>
<keyword evidence="9" id="KW-1185">Reference proteome</keyword>
<dbReference type="PANTHER" id="PTHR43791:SF48">
    <property type="entry name" value="TRANSPORTER, PUTATIVE (AFU_ORTHOLOGUE AFUA_4G01000)-RELATED"/>
    <property type="match status" value="1"/>
</dbReference>
<name>A0A2S5B2X1_9BASI</name>
<comment type="caution">
    <text evidence="8">The sequence shown here is derived from an EMBL/GenBank/DDBJ whole genome shotgun (WGS) entry which is preliminary data.</text>
</comment>
<dbReference type="Proteomes" id="UP000237144">
    <property type="component" value="Unassembled WGS sequence"/>
</dbReference>
<dbReference type="GO" id="GO:0022857">
    <property type="term" value="F:transmembrane transporter activity"/>
    <property type="evidence" value="ECO:0007669"/>
    <property type="project" value="InterPro"/>
</dbReference>
<feature type="transmembrane region" description="Helical" evidence="6">
    <location>
        <begin position="340"/>
        <end position="358"/>
    </location>
</feature>
<dbReference type="FunFam" id="1.20.1250.20:FF:000013">
    <property type="entry name" value="MFS general substrate transporter"/>
    <property type="match status" value="1"/>
</dbReference>
<dbReference type="PROSITE" id="PS50850">
    <property type="entry name" value="MFS"/>
    <property type="match status" value="1"/>
</dbReference>
<evidence type="ECO:0000256" key="6">
    <source>
        <dbReference type="SAM" id="Phobius"/>
    </source>
</evidence>
<evidence type="ECO:0000256" key="3">
    <source>
        <dbReference type="ARBA" id="ARBA00022692"/>
    </source>
</evidence>
<feature type="non-terminal residue" evidence="8">
    <location>
        <position position="1"/>
    </location>
</feature>
<dbReference type="GO" id="GO:0016020">
    <property type="term" value="C:membrane"/>
    <property type="evidence" value="ECO:0007669"/>
    <property type="project" value="UniProtKB-SubCell"/>
</dbReference>
<dbReference type="InterPro" id="IPR011701">
    <property type="entry name" value="MFS"/>
</dbReference>
<sequence>SSASSQKRLRTLADIDPAVEAKLRRKIDRRILPVRANIGNAKIVHLERDLNMKGYDYNILLTAPLKHADIRRGHRILAPRLLPVSFYASYMVFELPCQMLTKWLGPGKTLPLFGFLFGLFTFAMAFVKSFGAGVAVRFFLGIAESAVFPGISYFLSRYYRKDELGFRLACYLVCTAAAGALGGLLASGILRISHIGWLTEWRLIFFIEGLASMVIAAAAWFLISDRPSACKWLTPEERELAEFRVMAENVGQHEAIDKMHSKAVKAGIWNANTLVIAIIFFLNCVQVQGVSFFLPSIIKSIYPERSVIVQQLLTTPPYVIGGFCTLSTGYLSWKTKRRGIYLVLSVPFLVAGFSLYLASMNPHIRYLAAFCVALGAYNFGAIVTAWTAVNVTSDTARASAIGTMVAAGNAGGLLSCWTMLPKDAPRYVPGNAFNLANSVVIFFLASGLILWQKRENKAKAAGRDDHRLVGKSACEIADLGQKHPDFRYAY</sequence>
<keyword evidence="4 6" id="KW-1133">Transmembrane helix</keyword>
<keyword evidence="3 6" id="KW-0812">Transmembrane</keyword>
<feature type="transmembrane region" description="Helical" evidence="6">
    <location>
        <begin position="432"/>
        <end position="451"/>
    </location>
</feature>
<dbReference type="EMBL" id="PJQD01000086">
    <property type="protein sequence ID" value="POY71127.1"/>
    <property type="molecule type" value="Genomic_DNA"/>
</dbReference>
<dbReference type="STRING" id="741276.A0A2S5B2X1"/>
<evidence type="ECO:0000259" key="7">
    <source>
        <dbReference type="PROSITE" id="PS50850"/>
    </source>
</evidence>
<reference evidence="8 9" key="1">
    <citation type="journal article" date="2018" name="Front. Microbiol.">
        <title>Prospects for Fungal Bioremediation of Acidic Radioactive Waste Sites: Characterization and Genome Sequence of Rhodotorula taiwanensis MD1149.</title>
        <authorList>
            <person name="Tkavc R."/>
            <person name="Matrosova V.Y."/>
            <person name="Grichenko O.E."/>
            <person name="Gostincar C."/>
            <person name="Volpe R.P."/>
            <person name="Klimenkova P."/>
            <person name="Gaidamakova E.K."/>
            <person name="Zhou C.E."/>
            <person name="Stewart B.J."/>
            <person name="Lyman M.G."/>
            <person name="Malfatti S.A."/>
            <person name="Rubinfeld B."/>
            <person name="Courtot M."/>
            <person name="Singh J."/>
            <person name="Dalgard C.L."/>
            <person name="Hamilton T."/>
            <person name="Frey K.G."/>
            <person name="Gunde-Cimerman N."/>
            <person name="Dugan L."/>
            <person name="Daly M.J."/>
        </authorList>
    </citation>
    <scope>NUCLEOTIDE SEQUENCE [LARGE SCALE GENOMIC DNA]</scope>
    <source>
        <strain evidence="8 9">MD1149</strain>
    </source>
</reference>
<dbReference type="Pfam" id="PF07690">
    <property type="entry name" value="MFS_1"/>
    <property type="match status" value="1"/>
</dbReference>
<dbReference type="InterPro" id="IPR020846">
    <property type="entry name" value="MFS_dom"/>
</dbReference>
<evidence type="ECO:0000256" key="4">
    <source>
        <dbReference type="ARBA" id="ARBA00022989"/>
    </source>
</evidence>
<gene>
    <name evidence="8" type="ORF">BMF94_5884</name>
</gene>
<dbReference type="OrthoDB" id="2962993at2759"/>
<proteinExistence type="predicted"/>
<comment type="subcellular location">
    <subcellularLocation>
        <location evidence="1">Membrane</location>
        <topology evidence="1">Multi-pass membrane protein</topology>
    </subcellularLocation>
</comment>
<feature type="transmembrane region" description="Helical" evidence="6">
    <location>
        <begin position="268"/>
        <end position="295"/>
    </location>
</feature>
<organism evidence="8 9">
    <name type="scientific">Rhodotorula taiwanensis</name>
    <dbReference type="NCBI Taxonomy" id="741276"/>
    <lineage>
        <taxon>Eukaryota</taxon>
        <taxon>Fungi</taxon>
        <taxon>Dikarya</taxon>
        <taxon>Basidiomycota</taxon>
        <taxon>Pucciniomycotina</taxon>
        <taxon>Microbotryomycetes</taxon>
        <taxon>Sporidiobolales</taxon>
        <taxon>Sporidiobolaceae</taxon>
        <taxon>Rhodotorula</taxon>
    </lineage>
</organism>
<dbReference type="PANTHER" id="PTHR43791">
    <property type="entry name" value="PERMEASE-RELATED"/>
    <property type="match status" value="1"/>
</dbReference>
<feature type="transmembrane region" description="Helical" evidence="6">
    <location>
        <begin position="315"/>
        <end position="333"/>
    </location>
</feature>
<evidence type="ECO:0000256" key="2">
    <source>
        <dbReference type="ARBA" id="ARBA00022448"/>
    </source>
</evidence>
<feature type="transmembrane region" description="Helical" evidence="6">
    <location>
        <begin position="168"/>
        <end position="189"/>
    </location>
</feature>
<feature type="domain" description="Major facilitator superfamily (MFS) profile" evidence="7">
    <location>
        <begin position="42"/>
        <end position="455"/>
    </location>
</feature>
<protein>
    <recommendedName>
        <fullName evidence="7">Major facilitator superfamily (MFS) profile domain-containing protein</fullName>
    </recommendedName>
</protein>
<evidence type="ECO:0000256" key="1">
    <source>
        <dbReference type="ARBA" id="ARBA00004141"/>
    </source>
</evidence>
<feature type="transmembrane region" description="Helical" evidence="6">
    <location>
        <begin position="364"/>
        <end position="389"/>
    </location>
</feature>
<feature type="transmembrane region" description="Helical" evidence="6">
    <location>
        <begin position="134"/>
        <end position="156"/>
    </location>
</feature>
<evidence type="ECO:0000313" key="8">
    <source>
        <dbReference type="EMBL" id="POY71127.1"/>
    </source>
</evidence>
<feature type="transmembrane region" description="Helical" evidence="6">
    <location>
        <begin position="109"/>
        <end position="128"/>
    </location>
</feature>
<accession>A0A2S5B2X1</accession>
<evidence type="ECO:0000256" key="5">
    <source>
        <dbReference type="ARBA" id="ARBA00023136"/>
    </source>
</evidence>
<dbReference type="Gene3D" id="1.20.1250.20">
    <property type="entry name" value="MFS general substrate transporter like domains"/>
    <property type="match status" value="2"/>
</dbReference>